<evidence type="ECO:0000256" key="9">
    <source>
        <dbReference type="ARBA" id="ARBA00038867"/>
    </source>
</evidence>
<reference evidence="13 14" key="1">
    <citation type="submission" date="2020-02" db="EMBL/GenBank/DDBJ databases">
        <authorList>
            <person name="Ferguson B K."/>
        </authorList>
    </citation>
    <scope>NUCLEOTIDE SEQUENCE [LARGE SCALE GENOMIC DNA]</scope>
</reference>
<dbReference type="Proteomes" id="UP000479000">
    <property type="component" value="Unassembled WGS sequence"/>
</dbReference>
<evidence type="ECO:0000256" key="12">
    <source>
        <dbReference type="SAM" id="Phobius"/>
    </source>
</evidence>
<evidence type="ECO:0000256" key="5">
    <source>
        <dbReference type="ARBA" id="ARBA00022989"/>
    </source>
</evidence>
<evidence type="ECO:0000256" key="8">
    <source>
        <dbReference type="ARBA" id="ARBA00038269"/>
    </source>
</evidence>
<dbReference type="PANTHER" id="PTHR13906:SF12">
    <property type="entry name" value="PROTEIN-SERINE O-PALMITOLEOYLTRANSFERASE PORCUPINE"/>
    <property type="match status" value="1"/>
</dbReference>
<evidence type="ECO:0000256" key="2">
    <source>
        <dbReference type="ARBA" id="ARBA00022679"/>
    </source>
</evidence>
<keyword evidence="2" id="KW-0808">Transferase</keyword>
<dbReference type="EMBL" id="CADCXU010029205">
    <property type="protein sequence ID" value="CAB0015532.1"/>
    <property type="molecule type" value="Genomic_DNA"/>
</dbReference>
<feature type="transmembrane region" description="Helical" evidence="12">
    <location>
        <begin position="397"/>
        <end position="424"/>
    </location>
</feature>
<evidence type="ECO:0000256" key="4">
    <source>
        <dbReference type="ARBA" id="ARBA00022692"/>
    </source>
</evidence>
<organism evidence="13 14">
    <name type="scientific">Nesidiocoris tenuis</name>
    <dbReference type="NCBI Taxonomy" id="355587"/>
    <lineage>
        <taxon>Eukaryota</taxon>
        <taxon>Metazoa</taxon>
        <taxon>Ecdysozoa</taxon>
        <taxon>Arthropoda</taxon>
        <taxon>Hexapoda</taxon>
        <taxon>Insecta</taxon>
        <taxon>Pterygota</taxon>
        <taxon>Neoptera</taxon>
        <taxon>Paraneoptera</taxon>
        <taxon>Hemiptera</taxon>
        <taxon>Heteroptera</taxon>
        <taxon>Panheteroptera</taxon>
        <taxon>Cimicomorpha</taxon>
        <taxon>Miridae</taxon>
        <taxon>Dicyphina</taxon>
        <taxon>Nesidiocoris</taxon>
    </lineage>
</organism>
<dbReference type="GO" id="GO:0061355">
    <property type="term" value="P:Wnt protein secretion"/>
    <property type="evidence" value="ECO:0007669"/>
    <property type="project" value="TreeGrafter"/>
</dbReference>
<feature type="transmembrane region" description="Helical" evidence="12">
    <location>
        <begin position="104"/>
        <end position="122"/>
    </location>
</feature>
<feature type="transmembrane region" description="Helical" evidence="12">
    <location>
        <begin position="317"/>
        <end position="338"/>
    </location>
</feature>
<dbReference type="GO" id="GO:0030258">
    <property type="term" value="P:lipid modification"/>
    <property type="evidence" value="ECO:0007669"/>
    <property type="project" value="TreeGrafter"/>
</dbReference>
<dbReference type="PANTHER" id="PTHR13906">
    <property type="entry name" value="PORCUPINE"/>
    <property type="match status" value="1"/>
</dbReference>
<protein>
    <recommendedName>
        <fullName evidence="10">Protein-serine O-palmitoleoyltransferase porcupine</fullName>
        <ecNumber evidence="9">2.3.1.250</ecNumber>
    </recommendedName>
</protein>
<keyword evidence="7" id="KW-0012">Acyltransferase</keyword>
<dbReference type="EC" id="2.3.1.250" evidence="9"/>
<dbReference type="GO" id="GO:0016020">
    <property type="term" value="C:membrane"/>
    <property type="evidence" value="ECO:0007669"/>
    <property type="project" value="UniProtKB-SubCell"/>
</dbReference>
<keyword evidence="3" id="KW-0879">Wnt signaling pathway</keyword>
<dbReference type="OrthoDB" id="5968863at2759"/>
<feature type="transmembrane region" description="Helical" evidence="12">
    <location>
        <begin position="53"/>
        <end position="74"/>
    </location>
</feature>
<comment type="catalytic activity">
    <reaction evidence="11">
        <text>[Wnt protein]-L-serine + (9Z)-hexadecenoyl-CoA = [Wnt protein]-O-(9Z)-hexadecenoyl-L-serine + CoA</text>
        <dbReference type="Rhea" id="RHEA:45336"/>
        <dbReference type="Rhea" id="RHEA-COMP:11170"/>
        <dbReference type="Rhea" id="RHEA-COMP:11171"/>
        <dbReference type="ChEBI" id="CHEBI:29999"/>
        <dbReference type="ChEBI" id="CHEBI:57287"/>
        <dbReference type="ChEBI" id="CHEBI:61540"/>
        <dbReference type="ChEBI" id="CHEBI:85189"/>
        <dbReference type="EC" id="2.3.1.250"/>
    </reaction>
</comment>
<gene>
    <name evidence="13" type="ORF">NTEN_LOCUS19872</name>
</gene>
<dbReference type="GO" id="GO:0016055">
    <property type="term" value="P:Wnt signaling pathway"/>
    <property type="evidence" value="ECO:0007669"/>
    <property type="project" value="UniProtKB-KW"/>
</dbReference>
<evidence type="ECO:0000256" key="10">
    <source>
        <dbReference type="ARBA" id="ARBA00040371"/>
    </source>
</evidence>
<evidence type="ECO:0000313" key="14">
    <source>
        <dbReference type="Proteomes" id="UP000479000"/>
    </source>
</evidence>
<dbReference type="GO" id="GO:0005783">
    <property type="term" value="C:endoplasmic reticulum"/>
    <property type="evidence" value="ECO:0007669"/>
    <property type="project" value="TreeGrafter"/>
</dbReference>
<accession>A0A6H5HHZ7</accession>
<feature type="transmembrane region" description="Helical" evidence="12">
    <location>
        <begin position="226"/>
        <end position="244"/>
    </location>
</feature>
<feature type="transmembrane region" description="Helical" evidence="12">
    <location>
        <begin position="264"/>
        <end position="283"/>
    </location>
</feature>
<keyword evidence="5 12" id="KW-1133">Transmembrane helix</keyword>
<evidence type="ECO:0000256" key="11">
    <source>
        <dbReference type="ARBA" id="ARBA00047978"/>
    </source>
</evidence>
<sequence length="464" mass="51807">MYDDLTYDIIDDGGDSEGFAYDDDYYEQPESSQPLASLLHLLQFCVKPTVTEAYASLLQLFAICLAFRAVTQIVRLPDPFHHLVSSLCGVLALYSTFELQSAYPAFLALFGAVVIQTTHALYSSGRGYTVGAVFLLQLLLCELGLVSGDTWERIRGPQMVLTMKIVSYAFDLDSSALKFDAVAFLGYALCPGNLVFGPWTPFGDYMASFEYDAWDWKWLKRVLSSFFKSLFYFTLSVCFLEWAIPDQGSSKFALVYRDALLFRVGHYFVSFAAETSALVSGLWKVEITKPSAIEWPDSLVQVVIFWNLPIHRWLKTYVFRTSLPAGTFVAVMSTYLVSALLHGANAKLSAILLSLGLYTYVEHSLRSKMAEKFCACIGPRPCPKPCSVHKRHSTSNILVYAINLLFTLVAIFHLAYLGCILDTVMDTGENIVKDPFSRWAELGYVSHFTVGATAAIYGAMAIIW</sequence>
<evidence type="ECO:0000313" key="13">
    <source>
        <dbReference type="EMBL" id="CAB0015532.1"/>
    </source>
</evidence>
<dbReference type="Pfam" id="PF03062">
    <property type="entry name" value="MBOAT"/>
    <property type="match status" value="1"/>
</dbReference>
<name>A0A6H5HHZ7_9HEMI</name>
<feature type="transmembrane region" description="Helical" evidence="12">
    <location>
        <begin position="444"/>
        <end position="463"/>
    </location>
</feature>
<dbReference type="GO" id="GO:0017147">
    <property type="term" value="F:Wnt-protein binding"/>
    <property type="evidence" value="ECO:0007669"/>
    <property type="project" value="TreeGrafter"/>
</dbReference>
<evidence type="ECO:0000256" key="3">
    <source>
        <dbReference type="ARBA" id="ARBA00022687"/>
    </source>
</evidence>
<proteinExistence type="inferred from homology"/>
<keyword evidence="4 12" id="KW-0812">Transmembrane</keyword>
<keyword evidence="6 12" id="KW-0472">Membrane</keyword>
<dbReference type="GO" id="GO:1990698">
    <property type="term" value="F:palmitoleoyltransferase activity"/>
    <property type="evidence" value="ECO:0007669"/>
    <property type="project" value="UniProtKB-EC"/>
</dbReference>
<dbReference type="InterPro" id="IPR049941">
    <property type="entry name" value="LPLAT_7/PORCN-like"/>
</dbReference>
<comment type="subcellular location">
    <subcellularLocation>
        <location evidence="1">Membrane</location>
        <topology evidence="1">Multi-pass membrane protein</topology>
    </subcellularLocation>
</comment>
<evidence type="ECO:0000256" key="7">
    <source>
        <dbReference type="ARBA" id="ARBA00023315"/>
    </source>
</evidence>
<comment type="similarity">
    <text evidence="8">Belongs to the membrane-bound acyltransferase family. Porcupine subfamily.</text>
</comment>
<evidence type="ECO:0000256" key="1">
    <source>
        <dbReference type="ARBA" id="ARBA00004141"/>
    </source>
</evidence>
<dbReference type="InterPro" id="IPR004299">
    <property type="entry name" value="MBOAT_fam"/>
</dbReference>
<dbReference type="AlphaFoldDB" id="A0A6H5HHZ7"/>
<feature type="transmembrane region" description="Helical" evidence="12">
    <location>
        <begin position="128"/>
        <end position="146"/>
    </location>
</feature>
<keyword evidence="14" id="KW-1185">Reference proteome</keyword>
<evidence type="ECO:0000256" key="6">
    <source>
        <dbReference type="ARBA" id="ARBA00023136"/>
    </source>
</evidence>